<comment type="similarity">
    <text evidence="1">Belongs to the metallo-dependent hydrolases superfamily. TatD-type hydrolase family.</text>
</comment>
<keyword evidence="6" id="KW-1185">Reference proteome</keyword>
<dbReference type="PROSITE" id="PS01137">
    <property type="entry name" value="TATD_1"/>
    <property type="match status" value="1"/>
</dbReference>
<dbReference type="PANTHER" id="PTHR46124:SF3">
    <property type="entry name" value="HYDROLASE"/>
    <property type="match status" value="1"/>
</dbReference>
<dbReference type="EMBL" id="APLQ01000010">
    <property type="protein sequence ID" value="ENO16882.1"/>
    <property type="molecule type" value="Genomic_DNA"/>
</dbReference>
<dbReference type="AlphaFoldDB" id="N6X0B3"/>
<dbReference type="RefSeq" id="WP_004583392.1">
    <property type="nucleotide sequence ID" value="NZ_AP028878.1"/>
</dbReference>
<comment type="caution">
    <text evidence="5">The sequence shown here is derived from an EMBL/GenBank/DDBJ whole genome shotgun (WGS) entry which is preliminary data.</text>
</comment>
<dbReference type="GO" id="GO:0016788">
    <property type="term" value="F:hydrolase activity, acting on ester bonds"/>
    <property type="evidence" value="ECO:0007669"/>
    <property type="project" value="InterPro"/>
</dbReference>
<gene>
    <name evidence="5" type="ORF">J057_04220</name>
</gene>
<dbReference type="GO" id="GO:0005829">
    <property type="term" value="C:cytosol"/>
    <property type="evidence" value="ECO:0007669"/>
    <property type="project" value="TreeGrafter"/>
</dbReference>
<dbReference type="PANTHER" id="PTHR46124">
    <property type="entry name" value="D-AMINOACYL-TRNA DEACYLASE"/>
    <property type="match status" value="1"/>
</dbReference>
<evidence type="ECO:0000313" key="5">
    <source>
        <dbReference type="EMBL" id="ENO16882.1"/>
    </source>
</evidence>
<dbReference type="Proteomes" id="UP000013165">
    <property type="component" value="Unassembled WGS sequence"/>
</dbReference>
<accession>N6X0B3</accession>
<dbReference type="eggNOG" id="COG0084">
    <property type="taxonomic scope" value="Bacteria"/>
</dbReference>
<keyword evidence="2 4" id="KW-0479">Metal-binding</keyword>
<feature type="binding site" evidence="4">
    <location>
        <position position="8"/>
    </location>
    <ligand>
        <name>a divalent metal cation</name>
        <dbReference type="ChEBI" id="CHEBI:60240"/>
        <label>1</label>
    </ligand>
</feature>
<dbReference type="GO" id="GO:0046872">
    <property type="term" value="F:metal ion binding"/>
    <property type="evidence" value="ECO:0007669"/>
    <property type="project" value="UniProtKB-KW"/>
</dbReference>
<organism evidence="5 6">
    <name type="scientific">Marinobacter nanhaiticus D15-8W</name>
    <dbReference type="NCBI Taxonomy" id="626887"/>
    <lineage>
        <taxon>Bacteria</taxon>
        <taxon>Pseudomonadati</taxon>
        <taxon>Pseudomonadota</taxon>
        <taxon>Gammaproteobacteria</taxon>
        <taxon>Pseudomonadales</taxon>
        <taxon>Marinobacteraceae</taxon>
        <taxon>Marinobacter</taxon>
    </lineage>
</organism>
<dbReference type="CDD" id="cd01310">
    <property type="entry name" value="TatD_DNAse"/>
    <property type="match status" value="1"/>
</dbReference>
<feature type="binding site" evidence="4">
    <location>
        <position position="94"/>
    </location>
    <ligand>
        <name>a divalent metal cation</name>
        <dbReference type="ChEBI" id="CHEBI:60240"/>
        <label>1</label>
    </ligand>
</feature>
<dbReference type="Gene3D" id="3.20.20.140">
    <property type="entry name" value="Metal-dependent hydrolases"/>
    <property type="match status" value="1"/>
</dbReference>
<proteinExistence type="inferred from homology"/>
<evidence type="ECO:0000256" key="2">
    <source>
        <dbReference type="ARBA" id="ARBA00022723"/>
    </source>
</evidence>
<feature type="binding site" evidence="4">
    <location>
        <position position="202"/>
    </location>
    <ligand>
        <name>a divalent metal cation</name>
        <dbReference type="ChEBI" id="CHEBI:60240"/>
        <label>1</label>
    </ligand>
</feature>
<sequence>MLVDAHCHLDYPEFADDRDRIVESCREQGIERIVIPGVRAATWSRVAQTVAGNPALYYCLGTHPWYVDEHEDGDLERLRERLVDRSSQCVAIGECGLDRLHGELDRQMPWFEAQVDLAKSLKMPLVVHSVRTNDEVGAVLRKKAFDERVLIHGFSGSPEQARALVDTGCLLGIGGVITYARARKTRRAVTEVPLECLVLETDAPDMPPEGVAKGENTPLNILAVFKALCDIRPEPEARIAEQLLANVNRLYGW</sequence>
<dbReference type="PROSITE" id="PS01091">
    <property type="entry name" value="TATD_3"/>
    <property type="match status" value="1"/>
</dbReference>
<dbReference type="STRING" id="626887.J057_04220"/>
<dbReference type="HOGENOM" id="CLU_031506_0_1_6"/>
<name>N6X0B3_9GAMM</name>
<feature type="binding site" evidence="4">
    <location>
        <position position="152"/>
    </location>
    <ligand>
        <name>a divalent metal cation</name>
        <dbReference type="ChEBI" id="CHEBI:60240"/>
        <label>2</label>
    </ligand>
</feature>
<dbReference type="InterPro" id="IPR032466">
    <property type="entry name" value="Metal_Hydrolase"/>
</dbReference>
<evidence type="ECO:0000256" key="1">
    <source>
        <dbReference type="ARBA" id="ARBA00009275"/>
    </source>
</evidence>
<dbReference type="InterPro" id="IPR018228">
    <property type="entry name" value="DNase_TatD-rel_CS"/>
</dbReference>
<dbReference type="PATRIC" id="fig|626887.3.peg.832"/>
<evidence type="ECO:0000256" key="4">
    <source>
        <dbReference type="PIRSR" id="PIRSR005902-1"/>
    </source>
</evidence>
<keyword evidence="3" id="KW-0378">Hydrolase</keyword>
<dbReference type="FunFam" id="3.20.20.140:FF:000005">
    <property type="entry name" value="TatD family hydrolase"/>
    <property type="match status" value="1"/>
</dbReference>
<feature type="binding site" evidence="4">
    <location>
        <position position="6"/>
    </location>
    <ligand>
        <name>a divalent metal cation</name>
        <dbReference type="ChEBI" id="CHEBI:60240"/>
        <label>1</label>
    </ligand>
</feature>
<dbReference type="OrthoDB" id="9810005at2"/>
<protein>
    <submittedName>
        <fullName evidence="5">TatD family deoxyribonuclease</fullName>
    </submittedName>
</protein>
<dbReference type="SUPFAM" id="SSF51556">
    <property type="entry name" value="Metallo-dependent hydrolases"/>
    <property type="match status" value="1"/>
</dbReference>
<feature type="binding site" evidence="4">
    <location>
        <position position="128"/>
    </location>
    <ligand>
        <name>a divalent metal cation</name>
        <dbReference type="ChEBI" id="CHEBI:60240"/>
        <label>2</label>
    </ligand>
</feature>
<reference evidence="5 6" key="1">
    <citation type="journal article" date="2013" name="Genome Announc.">
        <title>Genome Sequence of the Polycyclic Aromatic Hydrocarbon-Degrading Bacterium Strain Marinobacter nanhaiticus D15-8WT.</title>
        <authorList>
            <person name="Cui Z."/>
            <person name="Gao W."/>
            <person name="Li Q."/>
            <person name="Xu G."/>
            <person name="Zheng L."/>
        </authorList>
    </citation>
    <scope>NUCLEOTIDE SEQUENCE [LARGE SCALE GENOMIC DNA]</scope>
    <source>
        <strain evidence="5 6">D15-8W</strain>
    </source>
</reference>
<evidence type="ECO:0000256" key="3">
    <source>
        <dbReference type="ARBA" id="ARBA00022801"/>
    </source>
</evidence>
<dbReference type="PIRSF" id="PIRSF005902">
    <property type="entry name" value="DNase_TatD"/>
    <property type="match status" value="1"/>
</dbReference>
<dbReference type="InterPro" id="IPR001130">
    <property type="entry name" value="TatD-like"/>
</dbReference>
<evidence type="ECO:0000313" key="6">
    <source>
        <dbReference type="Proteomes" id="UP000013165"/>
    </source>
</evidence>
<dbReference type="Pfam" id="PF01026">
    <property type="entry name" value="TatD_DNase"/>
    <property type="match status" value="1"/>
</dbReference>